<proteinExistence type="predicted"/>
<dbReference type="Proteomes" id="UP000192486">
    <property type="component" value="Chromosome"/>
</dbReference>
<keyword evidence="1" id="KW-0472">Membrane</keyword>
<dbReference type="RefSeq" id="WP_029053604.1">
    <property type="nucleotide sequence ID" value="NZ_CP015108.1"/>
</dbReference>
<evidence type="ECO:0000256" key="1">
    <source>
        <dbReference type="SAM" id="Phobius"/>
    </source>
</evidence>
<protein>
    <submittedName>
        <fullName evidence="2">Uncharacterized protein</fullName>
    </submittedName>
</protein>
<evidence type="ECO:0000313" key="3">
    <source>
        <dbReference type="Proteomes" id="UP000192486"/>
    </source>
</evidence>
<name>A0ABN4Z032_SPOUR</name>
<reference evidence="2 3" key="1">
    <citation type="submission" date="2016-04" db="EMBL/GenBank/DDBJ databases">
        <title>Comparative Genomics and Epigenetics of Sporosarcina ureae.</title>
        <authorList>
            <person name="Oliver A.S."/>
            <person name="Cooper K.K."/>
        </authorList>
    </citation>
    <scope>NUCLEOTIDE SEQUENCE [LARGE SCALE GENOMIC DNA]</scope>
    <source>
        <strain evidence="2 3">S204</strain>
    </source>
</reference>
<dbReference type="EMBL" id="CP015108">
    <property type="protein sequence ID" value="ARF14698.1"/>
    <property type="molecule type" value="Genomic_DNA"/>
</dbReference>
<feature type="transmembrane region" description="Helical" evidence="1">
    <location>
        <begin position="45"/>
        <end position="65"/>
    </location>
</feature>
<accession>A0ABN4Z032</accession>
<evidence type="ECO:0000313" key="2">
    <source>
        <dbReference type="EMBL" id="ARF14698.1"/>
    </source>
</evidence>
<keyword evidence="1" id="KW-1133">Transmembrane helix</keyword>
<organism evidence="2 3">
    <name type="scientific">Sporosarcina ureae</name>
    <dbReference type="NCBI Taxonomy" id="1571"/>
    <lineage>
        <taxon>Bacteria</taxon>
        <taxon>Bacillati</taxon>
        <taxon>Bacillota</taxon>
        <taxon>Bacilli</taxon>
        <taxon>Bacillales</taxon>
        <taxon>Caryophanaceae</taxon>
        <taxon>Sporosarcina</taxon>
    </lineage>
</organism>
<sequence length="81" mass="9312">MTIGLVLIVYSALNLMFFVQEGNTEFLIARGEEHASETLKWIERWSVWITIMLFIVAFGYVFSLVDIIRNAPPGTAPYITW</sequence>
<keyword evidence="3" id="KW-1185">Reference proteome</keyword>
<keyword evidence="1" id="KW-0812">Transmembrane</keyword>
<gene>
    <name evidence="2" type="ORF">SporoS204_11410</name>
</gene>